<evidence type="ECO:0000313" key="2">
    <source>
        <dbReference type="EMBL" id="GHG51990.1"/>
    </source>
</evidence>
<feature type="signal peptide" evidence="1">
    <location>
        <begin position="1"/>
        <end position="28"/>
    </location>
</feature>
<dbReference type="Proteomes" id="UP000619355">
    <property type="component" value="Unassembled WGS sequence"/>
</dbReference>
<comment type="caution">
    <text evidence="2">The sequence shown here is derived from an EMBL/GenBank/DDBJ whole genome shotgun (WGS) entry which is preliminary data.</text>
</comment>
<evidence type="ECO:0000256" key="1">
    <source>
        <dbReference type="SAM" id="SignalP"/>
    </source>
</evidence>
<proteinExistence type="predicted"/>
<dbReference type="AlphaFoldDB" id="A0A919C4U4"/>
<organism evidence="2 3">
    <name type="scientific">Streptomyces capoamus</name>
    <dbReference type="NCBI Taxonomy" id="68183"/>
    <lineage>
        <taxon>Bacteria</taxon>
        <taxon>Bacillati</taxon>
        <taxon>Actinomycetota</taxon>
        <taxon>Actinomycetes</taxon>
        <taxon>Kitasatosporales</taxon>
        <taxon>Streptomycetaceae</taxon>
        <taxon>Streptomyces</taxon>
    </lineage>
</organism>
<feature type="chain" id="PRO_5036849287" evidence="1">
    <location>
        <begin position="29"/>
        <end position="177"/>
    </location>
</feature>
<sequence>MRRYSSAVALAATAVCVIAIGTAQPADATPTSYVHNDCTSSDRGHPTHCFRIHYNSRSETTTQSTSACLATRHSRSSEYGYSPNGGASLIRFVFYDFPSEVYGGMPFPCGHSSGDGDGQGVFNSAASAWNQDPYAAYSVYSQTGYSGESKWYPKADGYARNLGSGLKNHNGAHKRYS</sequence>
<dbReference type="EMBL" id="BNBF01000009">
    <property type="protein sequence ID" value="GHG51990.1"/>
    <property type="molecule type" value="Genomic_DNA"/>
</dbReference>
<name>A0A919C4U4_9ACTN</name>
<accession>A0A919C4U4</accession>
<keyword evidence="1" id="KW-0732">Signal</keyword>
<gene>
    <name evidence="2" type="ORF">GCM10018980_35200</name>
</gene>
<protein>
    <submittedName>
        <fullName evidence="2">Uncharacterized protein</fullName>
    </submittedName>
</protein>
<keyword evidence="3" id="KW-1185">Reference proteome</keyword>
<reference evidence="3" key="1">
    <citation type="journal article" date="2019" name="Int. J. Syst. Evol. Microbiol.">
        <title>The Global Catalogue of Microorganisms (GCM) 10K type strain sequencing project: providing services to taxonomists for standard genome sequencing and annotation.</title>
        <authorList>
            <consortium name="The Broad Institute Genomics Platform"/>
            <consortium name="The Broad Institute Genome Sequencing Center for Infectious Disease"/>
            <person name="Wu L."/>
            <person name="Ma J."/>
        </authorList>
    </citation>
    <scope>NUCLEOTIDE SEQUENCE [LARGE SCALE GENOMIC DNA]</scope>
    <source>
        <strain evidence="3">JCM 4253</strain>
    </source>
</reference>
<evidence type="ECO:0000313" key="3">
    <source>
        <dbReference type="Proteomes" id="UP000619355"/>
    </source>
</evidence>